<name>A0ACD3ASN7_9AGAR</name>
<reference evidence="1 2" key="1">
    <citation type="journal article" date="2019" name="Nat. Ecol. Evol.">
        <title>Megaphylogeny resolves global patterns of mushroom evolution.</title>
        <authorList>
            <person name="Varga T."/>
            <person name="Krizsan K."/>
            <person name="Foldi C."/>
            <person name="Dima B."/>
            <person name="Sanchez-Garcia M."/>
            <person name="Sanchez-Ramirez S."/>
            <person name="Szollosi G.J."/>
            <person name="Szarkandi J.G."/>
            <person name="Papp V."/>
            <person name="Albert L."/>
            <person name="Andreopoulos W."/>
            <person name="Angelini C."/>
            <person name="Antonin V."/>
            <person name="Barry K.W."/>
            <person name="Bougher N.L."/>
            <person name="Buchanan P."/>
            <person name="Buyck B."/>
            <person name="Bense V."/>
            <person name="Catcheside P."/>
            <person name="Chovatia M."/>
            <person name="Cooper J."/>
            <person name="Damon W."/>
            <person name="Desjardin D."/>
            <person name="Finy P."/>
            <person name="Geml J."/>
            <person name="Haridas S."/>
            <person name="Hughes K."/>
            <person name="Justo A."/>
            <person name="Karasinski D."/>
            <person name="Kautmanova I."/>
            <person name="Kiss B."/>
            <person name="Kocsube S."/>
            <person name="Kotiranta H."/>
            <person name="LaButti K.M."/>
            <person name="Lechner B.E."/>
            <person name="Liimatainen K."/>
            <person name="Lipzen A."/>
            <person name="Lukacs Z."/>
            <person name="Mihaltcheva S."/>
            <person name="Morgado L.N."/>
            <person name="Niskanen T."/>
            <person name="Noordeloos M.E."/>
            <person name="Ohm R.A."/>
            <person name="Ortiz-Santana B."/>
            <person name="Ovrebo C."/>
            <person name="Racz N."/>
            <person name="Riley R."/>
            <person name="Savchenko A."/>
            <person name="Shiryaev A."/>
            <person name="Soop K."/>
            <person name="Spirin V."/>
            <person name="Szebenyi C."/>
            <person name="Tomsovsky M."/>
            <person name="Tulloss R.E."/>
            <person name="Uehling J."/>
            <person name="Grigoriev I.V."/>
            <person name="Vagvolgyi C."/>
            <person name="Papp T."/>
            <person name="Martin F.M."/>
            <person name="Miettinen O."/>
            <person name="Hibbett D.S."/>
            <person name="Nagy L.G."/>
        </authorList>
    </citation>
    <scope>NUCLEOTIDE SEQUENCE [LARGE SCALE GENOMIC DNA]</scope>
    <source>
        <strain evidence="1 2">NL-1719</strain>
    </source>
</reference>
<evidence type="ECO:0000313" key="1">
    <source>
        <dbReference type="EMBL" id="TFK68326.1"/>
    </source>
</evidence>
<proteinExistence type="predicted"/>
<organism evidence="1 2">
    <name type="scientific">Pluteus cervinus</name>
    <dbReference type="NCBI Taxonomy" id="181527"/>
    <lineage>
        <taxon>Eukaryota</taxon>
        <taxon>Fungi</taxon>
        <taxon>Dikarya</taxon>
        <taxon>Basidiomycota</taxon>
        <taxon>Agaricomycotina</taxon>
        <taxon>Agaricomycetes</taxon>
        <taxon>Agaricomycetidae</taxon>
        <taxon>Agaricales</taxon>
        <taxon>Pluteineae</taxon>
        <taxon>Pluteaceae</taxon>
        <taxon>Pluteus</taxon>
    </lineage>
</organism>
<keyword evidence="2" id="KW-1185">Reference proteome</keyword>
<dbReference type="Proteomes" id="UP000308600">
    <property type="component" value="Unassembled WGS sequence"/>
</dbReference>
<dbReference type="EMBL" id="ML208354">
    <property type="protein sequence ID" value="TFK68326.1"/>
    <property type="molecule type" value="Genomic_DNA"/>
</dbReference>
<protein>
    <submittedName>
        <fullName evidence="1">Uncharacterized protein</fullName>
    </submittedName>
</protein>
<gene>
    <name evidence="1" type="ORF">BDN72DRAFT_769422</name>
</gene>
<evidence type="ECO:0000313" key="2">
    <source>
        <dbReference type="Proteomes" id="UP000308600"/>
    </source>
</evidence>
<accession>A0ACD3ASN7</accession>
<sequence length="249" mass="27202">MQTSTKAEGETEGTYGQEGDLPLPEDEISRIRVLLRPPSIPGLKNWGIPDETDKAPDPSLTQKLKTFHTLKRDPSNPKHFNDSLMSNRSFRNPHLYAKLVEFVDVDERTSNFKIHTGRGEAEGFKEEWYADKLAELQKVRSEQTASSSSSGKRAQIDFTSSSSSSTATAAIATTTLGLGAAAVSSSGSKHRFHPYAAAAGASAGLGMGIGAGAGASLYEKGIHAKGKEKEREREQEKDRHRERERTRWG</sequence>